<dbReference type="AlphaFoldDB" id="A0A853ADP7"/>
<protein>
    <submittedName>
        <fullName evidence="2">Uncharacterized protein</fullName>
    </submittedName>
</protein>
<gene>
    <name evidence="2" type="ORF">HNR68_000678</name>
</gene>
<sequence>MEPLLRKVTIAAVSGALLLSTAATSTAAADSAVSPKIECETAASGDGPFYPGPSASDVYDAAWGEGPAVPELDTTTPQGLAAWTDWDGAGGDLLLVTAYGESGSDALIIGIDPASGEHVGSVAIAESHVGGIAISKGWAFVQGRNSGDQHTVRKYELTALRDAMKASGTPYLEQTGEARVVPAASFLAADGGTLYAGKFNETGRGTMQSYQVGDDGSLTEQKTFEVPMKTQGLMVTEDHFVYSTSYGRTNRSNIYVVDKGATDIDIPSTTCYRAPSMAEGITQYGDEAFLLFESGSYKYPDARNVIKNLHKGEVSAVTNP</sequence>
<dbReference type="RefSeq" id="WP_179717541.1">
    <property type="nucleotide sequence ID" value="NZ_BAABFH010000001.1"/>
</dbReference>
<dbReference type="SUPFAM" id="SSF63825">
    <property type="entry name" value="YWTD domain"/>
    <property type="match status" value="1"/>
</dbReference>
<dbReference type="EMBL" id="JACCFJ010000001">
    <property type="protein sequence ID" value="NYI82048.1"/>
    <property type="molecule type" value="Genomic_DNA"/>
</dbReference>
<organism evidence="2 3">
    <name type="scientific">Saccharopolyspora hordei</name>
    <dbReference type="NCBI Taxonomy" id="1838"/>
    <lineage>
        <taxon>Bacteria</taxon>
        <taxon>Bacillati</taxon>
        <taxon>Actinomycetota</taxon>
        <taxon>Actinomycetes</taxon>
        <taxon>Pseudonocardiales</taxon>
        <taxon>Pseudonocardiaceae</taxon>
        <taxon>Saccharopolyspora</taxon>
    </lineage>
</organism>
<comment type="caution">
    <text evidence="2">The sequence shown here is derived from an EMBL/GenBank/DDBJ whole genome shotgun (WGS) entry which is preliminary data.</text>
</comment>
<evidence type="ECO:0000313" key="2">
    <source>
        <dbReference type="EMBL" id="NYI82048.1"/>
    </source>
</evidence>
<keyword evidence="1" id="KW-0732">Signal</keyword>
<accession>A0A853ADP7</accession>
<keyword evidence="3" id="KW-1185">Reference proteome</keyword>
<feature type="signal peptide" evidence="1">
    <location>
        <begin position="1"/>
        <end position="28"/>
    </location>
</feature>
<feature type="chain" id="PRO_5039654650" evidence="1">
    <location>
        <begin position="29"/>
        <end position="320"/>
    </location>
</feature>
<reference evidence="2 3" key="1">
    <citation type="submission" date="2020-07" db="EMBL/GenBank/DDBJ databases">
        <title>Sequencing the genomes of 1000 actinobacteria strains.</title>
        <authorList>
            <person name="Klenk H.-P."/>
        </authorList>
    </citation>
    <scope>NUCLEOTIDE SEQUENCE [LARGE SCALE GENOMIC DNA]</scope>
    <source>
        <strain evidence="2 3">DSM 44065</strain>
    </source>
</reference>
<evidence type="ECO:0000313" key="3">
    <source>
        <dbReference type="Proteomes" id="UP000587002"/>
    </source>
</evidence>
<name>A0A853ADP7_9PSEU</name>
<evidence type="ECO:0000256" key="1">
    <source>
        <dbReference type="SAM" id="SignalP"/>
    </source>
</evidence>
<dbReference type="Proteomes" id="UP000587002">
    <property type="component" value="Unassembled WGS sequence"/>
</dbReference>
<proteinExistence type="predicted"/>